<dbReference type="eggNOG" id="COG1316">
    <property type="taxonomic scope" value="Bacteria"/>
</dbReference>
<dbReference type="Pfam" id="PF03816">
    <property type="entry name" value="LytR_cpsA_psr"/>
    <property type="match status" value="1"/>
</dbReference>
<feature type="compositionally biased region" description="Polar residues" evidence="2">
    <location>
        <begin position="333"/>
        <end position="343"/>
    </location>
</feature>
<organism evidence="5 6">
    <name type="scientific">Megasphaera vaginalis</name>
    <name type="common">ex Srinivasan et al. 2021</name>
    <dbReference type="NCBI Taxonomy" id="1111454"/>
    <lineage>
        <taxon>Bacteria</taxon>
        <taxon>Bacillati</taxon>
        <taxon>Bacillota</taxon>
        <taxon>Negativicutes</taxon>
        <taxon>Veillonellales</taxon>
        <taxon>Veillonellaceae</taxon>
        <taxon>Megasphaera</taxon>
    </lineage>
</organism>
<evidence type="ECO:0000256" key="3">
    <source>
        <dbReference type="SAM" id="Phobius"/>
    </source>
</evidence>
<keyword evidence="3" id="KW-0472">Membrane</keyword>
<dbReference type="PATRIC" id="fig|1111454.3.peg.1652"/>
<comment type="caution">
    <text evidence="5">The sequence shown here is derived from an EMBL/GenBank/DDBJ whole genome shotgun (WGS) entry which is preliminary data.</text>
</comment>
<keyword evidence="3" id="KW-1133">Transmembrane helix</keyword>
<dbReference type="RefSeq" id="WP_023054072.1">
    <property type="nucleotide sequence ID" value="NZ_AWXA01000043.1"/>
</dbReference>
<feature type="region of interest" description="Disordered" evidence="2">
    <location>
        <begin position="329"/>
        <end position="368"/>
    </location>
</feature>
<feature type="transmembrane region" description="Helical" evidence="3">
    <location>
        <begin position="29"/>
        <end position="51"/>
    </location>
</feature>
<dbReference type="PANTHER" id="PTHR33392">
    <property type="entry name" value="POLYISOPRENYL-TEICHOIC ACID--PEPTIDOGLYCAN TEICHOIC ACID TRANSFERASE TAGU"/>
    <property type="match status" value="1"/>
</dbReference>
<feature type="domain" description="Cell envelope-related transcriptional attenuator" evidence="4">
    <location>
        <begin position="100"/>
        <end position="240"/>
    </location>
</feature>
<evidence type="ECO:0000256" key="1">
    <source>
        <dbReference type="ARBA" id="ARBA00006068"/>
    </source>
</evidence>
<proteinExistence type="inferred from homology"/>
<dbReference type="AlphaFoldDB" id="U7UFZ3"/>
<evidence type="ECO:0000313" key="5">
    <source>
        <dbReference type="EMBL" id="ERT58352.1"/>
    </source>
</evidence>
<accession>U7UFZ3</accession>
<protein>
    <recommendedName>
        <fullName evidence="4">Cell envelope-related transcriptional attenuator domain-containing protein</fullName>
    </recommendedName>
</protein>
<sequence length="368" mass="41590">MERKEREGRRKNVRLRLQHTKQKKGHGKAFHILLTLVLIFAAVAAAAYGWYQYQAFRGDTEPARGNTATEAFDQVSPDIPLYVLIIGVDDEKDRQANFVAVAAINKEKQTVDFISLPDNTRIDGRKEKGPQTLASVYTEGGLTLVQAVIEDMFHIPIKYYAVFTTDNFRKMMDMNGGLNLYVEKDVYHEDAAGVTDIDLQKGYQYLNGETGIGYLRYLDADGDLSRVQRQLRFIKSFYRQEKEAWVVRSMLNMYRFWTAVESNISAKDMARLVWTFRHVGADDVKFYILPGETAKNANLQGDGTNYWIADPVEVQRIIGKTNNTIVYDDAKTGKQTSAKNASPSGAAKRENQTANAGNTENKPKGDQE</sequence>
<dbReference type="InterPro" id="IPR050922">
    <property type="entry name" value="LytR/CpsA/Psr_CW_biosynth"/>
</dbReference>
<dbReference type="Gene3D" id="3.40.630.190">
    <property type="entry name" value="LCP protein"/>
    <property type="match status" value="1"/>
</dbReference>
<dbReference type="STRING" id="1111454.HMPREF1250_1108"/>
<evidence type="ECO:0000256" key="2">
    <source>
        <dbReference type="SAM" id="MobiDB-lite"/>
    </source>
</evidence>
<comment type="similarity">
    <text evidence="1">Belongs to the LytR/CpsA/Psr (LCP) family.</text>
</comment>
<dbReference type="InterPro" id="IPR004474">
    <property type="entry name" value="LytR_CpsA_psr"/>
</dbReference>
<dbReference type="EMBL" id="AWXA01000043">
    <property type="protein sequence ID" value="ERT58352.1"/>
    <property type="molecule type" value="Genomic_DNA"/>
</dbReference>
<evidence type="ECO:0000259" key="4">
    <source>
        <dbReference type="Pfam" id="PF03816"/>
    </source>
</evidence>
<dbReference type="PANTHER" id="PTHR33392:SF6">
    <property type="entry name" value="POLYISOPRENYL-TEICHOIC ACID--PEPTIDOGLYCAN TEICHOIC ACID TRANSFERASE TAGU"/>
    <property type="match status" value="1"/>
</dbReference>
<dbReference type="Proteomes" id="UP000017090">
    <property type="component" value="Unassembled WGS sequence"/>
</dbReference>
<gene>
    <name evidence="5" type="ORF">HMPREF1250_1108</name>
</gene>
<evidence type="ECO:0000313" key="6">
    <source>
        <dbReference type="Proteomes" id="UP000017090"/>
    </source>
</evidence>
<keyword evidence="6" id="KW-1185">Reference proteome</keyword>
<keyword evidence="3" id="KW-0812">Transmembrane</keyword>
<reference evidence="5 6" key="1">
    <citation type="submission" date="2013-09" db="EMBL/GenBank/DDBJ databases">
        <authorList>
            <person name="Durkin A.S."/>
            <person name="Haft D.R."/>
            <person name="McCorrison J."/>
            <person name="Torralba M."/>
            <person name="Gillis M."/>
            <person name="Haft D.H."/>
            <person name="Methe B."/>
            <person name="Sutton G."/>
            <person name="Nelson K.E."/>
        </authorList>
    </citation>
    <scope>NUCLEOTIDE SEQUENCE [LARGE SCALE GENOMIC DNA]</scope>
    <source>
        <strain evidence="5 6">BV3C16-1</strain>
    </source>
</reference>
<dbReference type="NCBIfam" id="TIGR00350">
    <property type="entry name" value="lytR_cpsA_psr"/>
    <property type="match status" value="1"/>
</dbReference>
<name>U7UFZ3_9FIRM</name>